<evidence type="ECO:0000313" key="2">
    <source>
        <dbReference type="EMBL" id="EDR13434.1"/>
    </source>
</evidence>
<dbReference type="Proteomes" id="UP000001194">
    <property type="component" value="Unassembled WGS sequence"/>
</dbReference>
<dbReference type="OrthoDB" id="3224221at2759"/>
<protein>
    <submittedName>
        <fullName evidence="2">Predicted protein</fullName>
    </submittedName>
</protein>
<reference evidence="2 3" key="1">
    <citation type="journal article" date="2008" name="Nature">
        <title>The genome of Laccaria bicolor provides insights into mycorrhizal symbiosis.</title>
        <authorList>
            <person name="Martin F."/>
            <person name="Aerts A."/>
            <person name="Ahren D."/>
            <person name="Brun A."/>
            <person name="Danchin E.G.J."/>
            <person name="Duchaussoy F."/>
            <person name="Gibon J."/>
            <person name="Kohler A."/>
            <person name="Lindquist E."/>
            <person name="Pereda V."/>
            <person name="Salamov A."/>
            <person name="Shapiro H.J."/>
            <person name="Wuyts J."/>
            <person name="Blaudez D."/>
            <person name="Buee M."/>
            <person name="Brokstein P."/>
            <person name="Canbaeck B."/>
            <person name="Cohen D."/>
            <person name="Courty P.E."/>
            <person name="Coutinho P.M."/>
            <person name="Delaruelle C."/>
            <person name="Detter J.C."/>
            <person name="Deveau A."/>
            <person name="DiFazio S."/>
            <person name="Duplessis S."/>
            <person name="Fraissinet-Tachet L."/>
            <person name="Lucic E."/>
            <person name="Frey-Klett P."/>
            <person name="Fourrey C."/>
            <person name="Feussner I."/>
            <person name="Gay G."/>
            <person name="Grimwood J."/>
            <person name="Hoegger P.J."/>
            <person name="Jain P."/>
            <person name="Kilaru S."/>
            <person name="Labbe J."/>
            <person name="Lin Y.C."/>
            <person name="Legue V."/>
            <person name="Le Tacon F."/>
            <person name="Marmeisse R."/>
            <person name="Melayah D."/>
            <person name="Montanini B."/>
            <person name="Muratet M."/>
            <person name="Nehls U."/>
            <person name="Niculita-Hirzel H."/>
            <person name="Oudot-Le Secq M.P."/>
            <person name="Peter M."/>
            <person name="Quesneville H."/>
            <person name="Rajashekar B."/>
            <person name="Reich M."/>
            <person name="Rouhier N."/>
            <person name="Schmutz J."/>
            <person name="Yin T."/>
            <person name="Chalot M."/>
            <person name="Henrissat B."/>
            <person name="Kuees U."/>
            <person name="Lucas S."/>
            <person name="Van de Peer Y."/>
            <person name="Podila G.K."/>
            <person name="Polle A."/>
            <person name="Pukkila P.J."/>
            <person name="Richardson P.M."/>
            <person name="Rouze P."/>
            <person name="Sanders I.R."/>
            <person name="Stajich J.E."/>
            <person name="Tunlid A."/>
            <person name="Tuskan G."/>
            <person name="Grigoriev I.V."/>
        </authorList>
    </citation>
    <scope>NUCLEOTIDE SEQUENCE [LARGE SCALE GENOMIC DNA]</scope>
    <source>
        <strain evidence="3">S238N-H82 / ATCC MYA-4686</strain>
    </source>
</reference>
<evidence type="ECO:0000256" key="1">
    <source>
        <dbReference type="SAM" id="MobiDB-lite"/>
    </source>
</evidence>
<dbReference type="InParanoid" id="B0CW21"/>
<organism evidence="3">
    <name type="scientific">Laccaria bicolor (strain S238N-H82 / ATCC MYA-4686)</name>
    <name type="common">Bicoloured deceiver</name>
    <name type="synonym">Laccaria laccata var. bicolor</name>
    <dbReference type="NCBI Taxonomy" id="486041"/>
    <lineage>
        <taxon>Eukaryota</taxon>
        <taxon>Fungi</taxon>
        <taxon>Dikarya</taxon>
        <taxon>Basidiomycota</taxon>
        <taxon>Agaricomycotina</taxon>
        <taxon>Agaricomycetes</taxon>
        <taxon>Agaricomycetidae</taxon>
        <taxon>Agaricales</taxon>
        <taxon>Agaricineae</taxon>
        <taxon>Hydnangiaceae</taxon>
        <taxon>Laccaria</taxon>
    </lineage>
</organism>
<dbReference type="HOGENOM" id="CLU_436185_0_0_1"/>
<feature type="region of interest" description="Disordered" evidence="1">
    <location>
        <begin position="1"/>
        <end position="184"/>
    </location>
</feature>
<feature type="compositionally biased region" description="Acidic residues" evidence="1">
    <location>
        <begin position="219"/>
        <end position="262"/>
    </location>
</feature>
<dbReference type="KEGG" id="lbc:LACBIDRAFT_309303"/>
<name>B0CW21_LACBS</name>
<proteinExistence type="predicted"/>
<accession>B0CW21</accession>
<dbReference type="EMBL" id="DS547093">
    <property type="protein sequence ID" value="EDR13434.1"/>
    <property type="molecule type" value="Genomic_DNA"/>
</dbReference>
<evidence type="ECO:0000313" key="3">
    <source>
        <dbReference type="Proteomes" id="UP000001194"/>
    </source>
</evidence>
<keyword evidence="3" id="KW-1185">Reference proteome</keyword>
<dbReference type="AlphaFoldDB" id="B0CW21"/>
<feature type="region of interest" description="Disordered" evidence="1">
    <location>
        <begin position="210"/>
        <end position="268"/>
    </location>
</feature>
<feature type="compositionally biased region" description="Polar residues" evidence="1">
    <location>
        <begin position="83"/>
        <end position="104"/>
    </location>
</feature>
<dbReference type="GeneID" id="6071400"/>
<sequence length="627" mass="71034">MVQSMRPLSPFSITQEAPPLHRNRRANAAWHDPLPDPLAPDDSIDEGQPFAYERQSRAGPSTAMETSTSFADPQGLSYERFRQPQSSFQAGSSTFPQGPSSGPAPTQAGPSAAPGADSFHARQTRASFPSPQGFRHFRQPRASPAGSGEPPASSDIPLAGPPRERSMPDINGLRLSPTIPSVDIGMDQNVGRIVEPPTWGVRALSPLAYSTGLSNNDVDGGEEEQDVWEEGVDEDTYGDGEEREDEGDDEGEDEDDDDDIDDVRDGGRWAPLDRFSEKFDSLSRHLTEVTANIRNIETRLQNMGPATSTLPVGRSERTKAPKLTTTPCHASPLKNTLHMEVRKHLMDLLEQNPEECFVSLDEAEEWAQGWNPGLNQSCCTIDLFRVDLHAPRSAWNKSAARIFVLDFARFHQLNDMTLTAYDKIEKAFFTRMRTLRSCYMRLQKPNTMRISETQKLRRYARRRALFLRRLYIADSHHLLRRHVNIIQRLGVAGMSDDESETEELSRNPAIGQRIPLFYTVQPRWRMTGVTEWLHTFDAVYMITRRTEGPSRGAYPRVRFYERDPPTVDDSKRFVADLPKNAYNATWLAWKPDRDHSVRPQQPEYDFSHDPGIFRLLSSVDRSYAMYW</sequence>
<dbReference type="RefSeq" id="XP_001875932.1">
    <property type="nucleotide sequence ID" value="XM_001875897.1"/>
</dbReference>
<feature type="compositionally biased region" description="Low complexity" evidence="1">
    <location>
        <begin position="140"/>
        <end position="154"/>
    </location>
</feature>
<gene>
    <name evidence="2" type="ORF">LACBIDRAFT_309303</name>
</gene>